<sequence length="946" mass="95516">MRTRRVAAIAALITVTASLAATTTARAAAVATLYVDNTSAACSDTGSGSQSMPFCTIQAAANVVNPGQTVRIGAGTYDNEVDITRSGTADAPITFAGVPFSPSTYSWPTKIDFNGSSPIGAHDIAVTGASYVNIDSIETGRPSSSSVAVTDSSHVSITNSSIDGAYPSALPAIEIAGASSDDTLRGNYIVAVGAGVQIDSTVSGTIVASNKLGATANEVVVSGASGTDIVGNTGMGSCGPELDIQGAAAATVIENNILMGDSGCPDNSSNVGISVAATATASTHSDYNDLGGMSLGSSGSYVWAGTTYASGQAAAFRAQTGQGAHDDFAAYDNNNENQPFIDSADSAAPGETWDDPHNLPVDDPLVPNKGSGSHTYYDRGASEYQDSITSVKVTASPQSISPGGTVTAVFSAKDAWSQISGYTYSVDFGDGTVITGTSATVSHTYQSSGTYHVTGSASKGSAFRADMTGSTVVVGSGAFSTPGLTSTAYGALSFDMNATNVSEPWTVAQYRFDYGDSTTAEVNSTGTTSHTYSRPGTYVVSVTLSDGGSNSAMAKMSVTTLGTDYVAYGPVRVLDTRKGTGTGGSTSAVAAGGTLKLRIGGAVGMPAHVSAVALNLTVTGPKAGGYLTAYPSGMPRPATSSLNFSAGQTVANLAVVPVGPDGTIELYNGSGGTVALIADVSGYFTAAAAQEYRGTSPDRMLDTRDGTGGYPYSTVRQGTPVRLKVAGVGNIPANVTAVALNLTVAGPSLGGYVSAYPDGQSQPTVSNVNFGPGQTVANAAIVPVGQDGYIDLSIAGGPARLIADLYGYFSSTPASSYVPVTPFRRLDSRKIAAGAVPSGNAYIVQMNQGLGRLDPSAVLTGLVLNTTVTDTNAGGYLTVFPDNSDLGNQPLIVPNTSTLNFAPHETAANLALPLVPSDDAVDFYNGSGGSLQLIVDVYGYFVAIGP</sequence>
<dbReference type="Proteomes" id="UP000677913">
    <property type="component" value="Unassembled WGS sequence"/>
</dbReference>
<evidence type="ECO:0000313" key="8">
    <source>
        <dbReference type="Proteomes" id="UP000677913"/>
    </source>
</evidence>
<dbReference type="EMBL" id="JAGSXH010000029">
    <property type="protein sequence ID" value="MBS2963563.1"/>
    <property type="molecule type" value="Genomic_DNA"/>
</dbReference>
<dbReference type="GO" id="GO:0005576">
    <property type="term" value="C:extracellular region"/>
    <property type="evidence" value="ECO:0007669"/>
    <property type="project" value="UniProtKB-SubCell"/>
</dbReference>
<name>A0A8J8BBX1_9ACTN</name>
<dbReference type="InterPro" id="IPR011050">
    <property type="entry name" value="Pectin_lyase_fold/virulence"/>
</dbReference>
<dbReference type="RefSeq" id="WP_211467373.1">
    <property type="nucleotide sequence ID" value="NZ_JAGSXH010000029.1"/>
</dbReference>
<dbReference type="InterPro" id="IPR012334">
    <property type="entry name" value="Pectin_lyas_fold"/>
</dbReference>
<comment type="caution">
    <text evidence="7">The sequence shown here is derived from an EMBL/GenBank/DDBJ whole genome shotgun (WGS) entry which is preliminary data.</text>
</comment>
<evidence type="ECO:0000256" key="5">
    <source>
        <dbReference type="SAM" id="SignalP"/>
    </source>
</evidence>
<comment type="subcellular location">
    <subcellularLocation>
        <location evidence="1">Secreted</location>
    </subcellularLocation>
</comment>
<dbReference type="GO" id="GO:0016837">
    <property type="term" value="F:carbon-oxygen lyase activity, acting on polysaccharides"/>
    <property type="evidence" value="ECO:0007669"/>
    <property type="project" value="TreeGrafter"/>
</dbReference>
<gene>
    <name evidence="7" type="ORF">KGA66_10930</name>
</gene>
<dbReference type="PANTHER" id="PTHR40088">
    <property type="entry name" value="PECTATE LYASE (EUROFUNG)"/>
    <property type="match status" value="1"/>
</dbReference>
<dbReference type="Gene3D" id="2.160.20.10">
    <property type="entry name" value="Single-stranded right-handed beta-helix, Pectin lyase-like"/>
    <property type="match status" value="1"/>
</dbReference>
<keyword evidence="8" id="KW-1185">Reference proteome</keyword>
<dbReference type="InterPro" id="IPR022409">
    <property type="entry name" value="PKD/Chitinase_dom"/>
</dbReference>
<dbReference type="CDD" id="cd00146">
    <property type="entry name" value="PKD"/>
    <property type="match status" value="2"/>
</dbReference>
<feature type="signal peptide" evidence="5">
    <location>
        <begin position="1"/>
        <end position="20"/>
    </location>
</feature>
<feature type="region of interest" description="Disordered" evidence="4">
    <location>
        <begin position="334"/>
        <end position="356"/>
    </location>
</feature>
<feature type="domain" description="PKD" evidence="6">
    <location>
        <begin position="477"/>
        <end position="559"/>
    </location>
</feature>
<dbReference type="InterPro" id="IPR052052">
    <property type="entry name" value="Polysaccharide_Lyase_9"/>
</dbReference>
<dbReference type="GO" id="GO:0005975">
    <property type="term" value="P:carbohydrate metabolic process"/>
    <property type="evidence" value="ECO:0007669"/>
    <property type="project" value="UniProtKB-ARBA"/>
</dbReference>
<dbReference type="SUPFAM" id="SSF49299">
    <property type="entry name" value="PKD domain"/>
    <property type="match status" value="2"/>
</dbReference>
<dbReference type="SUPFAM" id="SSF51126">
    <property type="entry name" value="Pectin lyase-like"/>
    <property type="match status" value="1"/>
</dbReference>
<dbReference type="Pfam" id="PF18911">
    <property type="entry name" value="PKD_4"/>
    <property type="match status" value="1"/>
</dbReference>
<evidence type="ECO:0000256" key="1">
    <source>
        <dbReference type="ARBA" id="ARBA00004613"/>
    </source>
</evidence>
<organism evidence="7 8">
    <name type="scientific">Actinocrinis puniceicyclus</name>
    <dbReference type="NCBI Taxonomy" id="977794"/>
    <lineage>
        <taxon>Bacteria</taxon>
        <taxon>Bacillati</taxon>
        <taxon>Actinomycetota</taxon>
        <taxon>Actinomycetes</taxon>
        <taxon>Catenulisporales</taxon>
        <taxon>Actinospicaceae</taxon>
        <taxon>Actinocrinis</taxon>
    </lineage>
</organism>
<dbReference type="PROSITE" id="PS50093">
    <property type="entry name" value="PKD"/>
    <property type="match status" value="2"/>
</dbReference>
<evidence type="ECO:0000259" key="6">
    <source>
        <dbReference type="PROSITE" id="PS50093"/>
    </source>
</evidence>
<evidence type="ECO:0000313" key="7">
    <source>
        <dbReference type="EMBL" id="MBS2963563.1"/>
    </source>
</evidence>
<evidence type="ECO:0000256" key="3">
    <source>
        <dbReference type="ARBA" id="ARBA00022729"/>
    </source>
</evidence>
<dbReference type="InterPro" id="IPR035986">
    <property type="entry name" value="PKD_dom_sf"/>
</dbReference>
<dbReference type="InterPro" id="IPR000601">
    <property type="entry name" value="PKD_dom"/>
</dbReference>
<feature type="chain" id="PRO_5038401588" evidence="5">
    <location>
        <begin position="21"/>
        <end position="946"/>
    </location>
</feature>
<dbReference type="InterPro" id="IPR013783">
    <property type="entry name" value="Ig-like_fold"/>
</dbReference>
<dbReference type="AlphaFoldDB" id="A0A8J8BBX1"/>
<dbReference type="Gene3D" id="2.60.40.10">
    <property type="entry name" value="Immunoglobulins"/>
    <property type="match status" value="2"/>
</dbReference>
<accession>A0A8J8BBX1</accession>
<proteinExistence type="predicted"/>
<dbReference type="Pfam" id="PF00801">
    <property type="entry name" value="PKD"/>
    <property type="match status" value="1"/>
</dbReference>
<keyword evidence="3 5" id="KW-0732">Signal</keyword>
<dbReference type="SMART" id="SM00089">
    <property type="entry name" value="PKD"/>
    <property type="match status" value="2"/>
</dbReference>
<keyword evidence="2" id="KW-0964">Secreted</keyword>
<protein>
    <submittedName>
        <fullName evidence="7">PKD domain-containing protein</fullName>
    </submittedName>
</protein>
<evidence type="ECO:0000256" key="2">
    <source>
        <dbReference type="ARBA" id="ARBA00022525"/>
    </source>
</evidence>
<feature type="domain" description="PKD" evidence="6">
    <location>
        <begin position="407"/>
        <end position="473"/>
    </location>
</feature>
<dbReference type="PANTHER" id="PTHR40088:SF2">
    <property type="entry name" value="SECRETED SUGAR HYDROLASE"/>
    <property type="match status" value="1"/>
</dbReference>
<evidence type="ECO:0000256" key="4">
    <source>
        <dbReference type="SAM" id="MobiDB-lite"/>
    </source>
</evidence>
<reference evidence="7" key="1">
    <citation type="submission" date="2021-04" db="EMBL/GenBank/DDBJ databases">
        <title>Genome based classification of Actinospica acidithermotolerans sp. nov., an actinobacterium isolated from an Indonesian hot spring.</title>
        <authorList>
            <person name="Kusuma A.B."/>
            <person name="Putra K.E."/>
            <person name="Nafisah S."/>
            <person name="Loh J."/>
            <person name="Nouioui I."/>
            <person name="Goodfellow M."/>
        </authorList>
    </citation>
    <scope>NUCLEOTIDE SEQUENCE</scope>
    <source>
        <strain evidence="7">DSM 45618</strain>
    </source>
</reference>